<evidence type="ECO:0000256" key="10">
    <source>
        <dbReference type="PROSITE-ProRule" id="PRU01360"/>
    </source>
</evidence>
<evidence type="ECO:0000313" key="15">
    <source>
        <dbReference type="Proteomes" id="UP001301152"/>
    </source>
</evidence>
<evidence type="ECO:0000256" key="2">
    <source>
        <dbReference type="ARBA" id="ARBA00022448"/>
    </source>
</evidence>
<dbReference type="PANTHER" id="PTHR30069:SF29">
    <property type="entry name" value="HEMOGLOBIN AND HEMOGLOBIN-HAPTOGLOBIN-BINDING PROTEIN 1-RELATED"/>
    <property type="match status" value="1"/>
</dbReference>
<keyword evidence="15" id="KW-1185">Reference proteome</keyword>
<evidence type="ECO:0000256" key="6">
    <source>
        <dbReference type="ARBA" id="ARBA00023077"/>
    </source>
</evidence>
<dbReference type="EMBL" id="JAPIUZ010000005">
    <property type="protein sequence ID" value="MCX2564405.1"/>
    <property type="molecule type" value="Genomic_DNA"/>
</dbReference>
<comment type="subcellular location">
    <subcellularLocation>
        <location evidence="1 10">Cell outer membrane</location>
        <topology evidence="1 10">Multi-pass membrane protein</topology>
    </subcellularLocation>
</comment>
<keyword evidence="6 11" id="KW-0798">TonB box</keyword>
<keyword evidence="3 10" id="KW-1134">Transmembrane beta strand</keyword>
<dbReference type="Gene3D" id="2.40.170.20">
    <property type="entry name" value="TonB-dependent receptor, beta-barrel domain"/>
    <property type="match status" value="1"/>
</dbReference>
<dbReference type="InterPro" id="IPR036942">
    <property type="entry name" value="Beta-barrel_TonB_sf"/>
</dbReference>
<evidence type="ECO:0000256" key="4">
    <source>
        <dbReference type="ARBA" id="ARBA00022692"/>
    </source>
</evidence>
<dbReference type="Gene3D" id="2.170.130.10">
    <property type="entry name" value="TonB-dependent receptor, plug domain"/>
    <property type="match status" value="1"/>
</dbReference>
<sequence length="642" mass="72106">MLSRNPEQITVSAARRPVRRDEIGTAMTIITEQQILKQQRRSLPDLLAREPGLNLVRTGGAGGTTSIFMRGTNANEVKVRLDGMDINDGSSASGMFDAAQFMTDGIGRIEVLRGPQSGLYGADAMAGVIDITTARGEGRFKPFLRLEGGSYGTFNQVIGLRGSKGRFHYNVTLNHYRMDGFRSIPHYIDRYYGATRAQRHTGNRNDNRGTNIRLGYDVTRNFDLGLTTRLIQSNYHTYSLYDLQSENEGGGHVRERNNTNEAIVRGTAHLVSFDGFFDQVIGLGYMAIRNRWNQTGLYATGPIYYRSDRLKIDWHGTFNFKKYGTVLIGAEHFHDTFDTSHTAGSAYDTGYHTQASMDTTAGYAQYEGNWNKILYGAANVRYDSNSRYGHYVTWRVAPSVHIPHTGTIIKASAGSGFHGPTLYQLFFNQTGSSYSQKGNPDLRAERLIGYDAGVEQKLLHDKLHFGATWYDNKVKNLIQSTLSIDNSSGYSYYQYSYGNVSRARMYGVEAFAEWKPIKTLDFNLTYTWTHARDLTNHLPLQRRPQHKLNFNTSWNPVKDLTLSGNILYVSGWRDLPVIGSEVCSTCGKGHGYFTVDLAASYKINRFVTVFARADNLLNRQYEEPIGYLQPGRAGYGGVTLSY</sequence>
<protein>
    <submittedName>
        <fullName evidence="14">TonB-dependent receptor</fullName>
    </submittedName>
</protein>
<dbReference type="InterPro" id="IPR000531">
    <property type="entry name" value="Beta-barrel_TonB"/>
</dbReference>
<keyword evidence="2 10" id="KW-0813">Transport</keyword>
<dbReference type="Pfam" id="PF00593">
    <property type="entry name" value="TonB_dep_Rec_b-barrel"/>
    <property type="match status" value="1"/>
</dbReference>
<keyword evidence="5" id="KW-0732">Signal</keyword>
<evidence type="ECO:0000256" key="8">
    <source>
        <dbReference type="ARBA" id="ARBA00023170"/>
    </source>
</evidence>
<keyword evidence="8 14" id="KW-0675">Receptor</keyword>
<dbReference type="CDD" id="cd01347">
    <property type="entry name" value="ligand_gated_channel"/>
    <property type="match status" value="1"/>
</dbReference>
<evidence type="ECO:0000256" key="11">
    <source>
        <dbReference type="RuleBase" id="RU003357"/>
    </source>
</evidence>
<dbReference type="SUPFAM" id="SSF56935">
    <property type="entry name" value="Porins"/>
    <property type="match status" value="1"/>
</dbReference>
<dbReference type="PROSITE" id="PS52016">
    <property type="entry name" value="TONB_DEPENDENT_REC_3"/>
    <property type="match status" value="1"/>
</dbReference>
<evidence type="ECO:0000259" key="12">
    <source>
        <dbReference type="Pfam" id="PF00593"/>
    </source>
</evidence>
<evidence type="ECO:0000256" key="9">
    <source>
        <dbReference type="ARBA" id="ARBA00023237"/>
    </source>
</evidence>
<organism evidence="14 15">
    <name type="scientific">Acetobacter thailandicus</name>
    <dbReference type="NCBI Taxonomy" id="1502842"/>
    <lineage>
        <taxon>Bacteria</taxon>
        <taxon>Pseudomonadati</taxon>
        <taxon>Pseudomonadota</taxon>
        <taxon>Alphaproteobacteria</taxon>
        <taxon>Acetobacterales</taxon>
        <taxon>Acetobacteraceae</taxon>
        <taxon>Acetobacter</taxon>
    </lineage>
</organism>
<keyword evidence="7 10" id="KW-0472">Membrane</keyword>
<evidence type="ECO:0000256" key="1">
    <source>
        <dbReference type="ARBA" id="ARBA00004571"/>
    </source>
</evidence>
<dbReference type="Pfam" id="PF07715">
    <property type="entry name" value="Plug"/>
    <property type="match status" value="1"/>
</dbReference>
<reference evidence="14 15" key="1">
    <citation type="submission" date="2022-11" db="EMBL/GenBank/DDBJ databases">
        <title>Genome sequencing of Acetobacter type strain.</title>
        <authorList>
            <person name="Heo J."/>
            <person name="Lee D."/>
            <person name="Han B.-H."/>
            <person name="Hong S.-B."/>
            <person name="Kwon S.-W."/>
        </authorList>
    </citation>
    <scope>NUCLEOTIDE SEQUENCE [LARGE SCALE GENOMIC DNA]</scope>
    <source>
        <strain evidence="14 15">KACC 21253</strain>
    </source>
</reference>
<comment type="caution">
    <text evidence="14">The sequence shown here is derived from an EMBL/GenBank/DDBJ whole genome shotgun (WGS) entry which is preliminary data.</text>
</comment>
<comment type="similarity">
    <text evidence="10 11">Belongs to the TonB-dependent receptor family.</text>
</comment>
<dbReference type="Proteomes" id="UP001301152">
    <property type="component" value="Unassembled WGS sequence"/>
</dbReference>
<evidence type="ECO:0000259" key="13">
    <source>
        <dbReference type="Pfam" id="PF07715"/>
    </source>
</evidence>
<keyword evidence="9 10" id="KW-0998">Cell outer membrane</keyword>
<feature type="domain" description="TonB-dependent receptor plug" evidence="13">
    <location>
        <begin position="22"/>
        <end position="128"/>
    </location>
</feature>
<name>A0ABT3QGJ4_9PROT</name>
<evidence type="ECO:0000256" key="7">
    <source>
        <dbReference type="ARBA" id="ARBA00023136"/>
    </source>
</evidence>
<dbReference type="InterPro" id="IPR037066">
    <property type="entry name" value="Plug_dom_sf"/>
</dbReference>
<dbReference type="InterPro" id="IPR039426">
    <property type="entry name" value="TonB-dep_rcpt-like"/>
</dbReference>
<proteinExistence type="inferred from homology"/>
<dbReference type="InterPro" id="IPR012910">
    <property type="entry name" value="Plug_dom"/>
</dbReference>
<evidence type="ECO:0000313" key="14">
    <source>
        <dbReference type="EMBL" id="MCX2564405.1"/>
    </source>
</evidence>
<evidence type="ECO:0000256" key="3">
    <source>
        <dbReference type="ARBA" id="ARBA00022452"/>
    </source>
</evidence>
<accession>A0ABT3QGJ4</accession>
<evidence type="ECO:0000256" key="5">
    <source>
        <dbReference type="ARBA" id="ARBA00022729"/>
    </source>
</evidence>
<dbReference type="PANTHER" id="PTHR30069">
    <property type="entry name" value="TONB-DEPENDENT OUTER MEMBRANE RECEPTOR"/>
    <property type="match status" value="1"/>
</dbReference>
<keyword evidence="4 10" id="KW-0812">Transmembrane</keyword>
<feature type="domain" description="TonB-dependent receptor-like beta-barrel" evidence="12">
    <location>
        <begin position="159"/>
        <end position="616"/>
    </location>
</feature>
<gene>
    <name evidence="14" type="ORF">OQ497_10605</name>
</gene>